<dbReference type="InterPro" id="IPR000531">
    <property type="entry name" value="Beta-barrel_TonB"/>
</dbReference>
<evidence type="ECO:0000256" key="17">
    <source>
        <dbReference type="SAM" id="SignalP"/>
    </source>
</evidence>
<proteinExistence type="inferred from homology"/>
<dbReference type="PROSITE" id="PS01156">
    <property type="entry name" value="TONB_DEPENDENT_REC_2"/>
    <property type="match status" value="1"/>
</dbReference>
<dbReference type="Proteomes" id="UP001501321">
    <property type="component" value="Unassembled WGS sequence"/>
</dbReference>
<dbReference type="PANTHER" id="PTHR32552:SF74">
    <property type="entry name" value="HYDROXAMATE SIDEROPHORE RECEPTOR FHUE"/>
    <property type="match status" value="1"/>
</dbReference>
<keyword evidence="12 20" id="KW-0675">Receptor</keyword>
<evidence type="ECO:0000259" key="18">
    <source>
        <dbReference type="Pfam" id="PF00593"/>
    </source>
</evidence>
<evidence type="ECO:0000256" key="9">
    <source>
        <dbReference type="ARBA" id="ARBA00023065"/>
    </source>
</evidence>
<accession>A0ABP8Q0S9</accession>
<keyword evidence="21" id="KW-1185">Reference proteome</keyword>
<dbReference type="Gene3D" id="2.170.130.10">
    <property type="entry name" value="TonB-dependent receptor, plug domain"/>
    <property type="match status" value="1"/>
</dbReference>
<dbReference type="Gene3D" id="2.40.170.20">
    <property type="entry name" value="TonB-dependent receptor, beta-barrel domain"/>
    <property type="match status" value="1"/>
</dbReference>
<keyword evidence="10 16" id="KW-0798">TonB box</keyword>
<evidence type="ECO:0000256" key="12">
    <source>
        <dbReference type="ARBA" id="ARBA00023170"/>
    </source>
</evidence>
<evidence type="ECO:0000256" key="7">
    <source>
        <dbReference type="ARBA" id="ARBA00022729"/>
    </source>
</evidence>
<keyword evidence="5" id="KW-0410">Iron transport</keyword>
<reference evidence="21" key="1">
    <citation type="journal article" date="2019" name="Int. J. Syst. Evol. Microbiol.">
        <title>The Global Catalogue of Microorganisms (GCM) 10K type strain sequencing project: providing services to taxonomists for standard genome sequencing and annotation.</title>
        <authorList>
            <consortium name="The Broad Institute Genomics Platform"/>
            <consortium name="The Broad Institute Genome Sequencing Center for Infectious Disease"/>
            <person name="Wu L."/>
            <person name="Ma J."/>
        </authorList>
    </citation>
    <scope>NUCLEOTIDE SEQUENCE [LARGE SCALE GENOMIC DNA]</scope>
    <source>
        <strain evidence="21">JCM 32226</strain>
    </source>
</reference>
<dbReference type="NCBIfam" id="TIGR01783">
    <property type="entry name" value="TonB-siderophor"/>
    <property type="match status" value="1"/>
</dbReference>
<evidence type="ECO:0000256" key="16">
    <source>
        <dbReference type="RuleBase" id="RU003357"/>
    </source>
</evidence>
<evidence type="ECO:0000256" key="11">
    <source>
        <dbReference type="ARBA" id="ARBA00023136"/>
    </source>
</evidence>
<dbReference type="InterPro" id="IPR037066">
    <property type="entry name" value="Plug_dom_sf"/>
</dbReference>
<keyword evidence="8" id="KW-0408">Iron</keyword>
<evidence type="ECO:0000256" key="3">
    <source>
        <dbReference type="ARBA" id="ARBA00022448"/>
    </source>
</evidence>
<protein>
    <submittedName>
        <fullName evidence="20">TonB-dependent siderophore receptor</fullName>
    </submittedName>
</protein>
<keyword evidence="9" id="KW-0406">Ion transport</keyword>
<dbReference type="InterPro" id="IPR012910">
    <property type="entry name" value="Plug_dom"/>
</dbReference>
<evidence type="ECO:0000256" key="6">
    <source>
        <dbReference type="ARBA" id="ARBA00022692"/>
    </source>
</evidence>
<evidence type="ECO:0000313" key="21">
    <source>
        <dbReference type="Proteomes" id="UP001501321"/>
    </source>
</evidence>
<comment type="subcellular location">
    <subcellularLocation>
        <location evidence="1 14">Cell outer membrane</location>
        <topology evidence="1 14">Multi-pass membrane protein</topology>
    </subcellularLocation>
</comment>
<dbReference type="RefSeq" id="WP_345009935.1">
    <property type="nucleotide sequence ID" value="NZ_BAABFC010000003.1"/>
</dbReference>
<evidence type="ECO:0000256" key="15">
    <source>
        <dbReference type="PROSITE-ProRule" id="PRU10144"/>
    </source>
</evidence>
<evidence type="ECO:0000256" key="5">
    <source>
        <dbReference type="ARBA" id="ARBA00022496"/>
    </source>
</evidence>
<dbReference type="InterPro" id="IPR010105">
    <property type="entry name" value="TonB_sidphr_rcpt"/>
</dbReference>
<evidence type="ECO:0000256" key="2">
    <source>
        <dbReference type="ARBA" id="ARBA00009810"/>
    </source>
</evidence>
<gene>
    <name evidence="20" type="ORF">GCM10023095_06080</name>
</gene>
<dbReference type="SUPFAM" id="SSF56935">
    <property type="entry name" value="Porins"/>
    <property type="match status" value="1"/>
</dbReference>
<keyword evidence="13 14" id="KW-0998">Cell outer membrane</keyword>
<organism evidence="20 21">
    <name type="scientific">Pseudaeromonas paramecii</name>
    <dbReference type="NCBI Taxonomy" id="2138166"/>
    <lineage>
        <taxon>Bacteria</taxon>
        <taxon>Pseudomonadati</taxon>
        <taxon>Pseudomonadota</taxon>
        <taxon>Gammaproteobacteria</taxon>
        <taxon>Aeromonadales</taxon>
        <taxon>Aeromonadaceae</taxon>
        <taxon>Pseudaeromonas</taxon>
    </lineage>
</organism>
<feature type="chain" id="PRO_5045628424" evidence="17">
    <location>
        <begin position="38"/>
        <end position="717"/>
    </location>
</feature>
<dbReference type="PROSITE" id="PS52016">
    <property type="entry name" value="TONB_DEPENDENT_REC_3"/>
    <property type="match status" value="1"/>
</dbReference>
<keyword evidence="11 14" id="KW-0472">Membrane</keyword>
<evidence type="ECO:0000256" key="14">
    <source>
        <dbReference type="PROSITE-ProRule" id="PRU01360"/>
    </source>
</evidence>
<comment type="caution">
    <text evidence="20">The sequence shown here is derived from an EMBL/GenBank/DDBJ whole genome shotgun (WGS) entry which is preliminary data.</text>
</comment>
<comment type="similarity">
    <text evidence="2 14 16">Belongs to the TonB-dependent receptor family.</text>
</comment>
<evidence type="ECO:0000313" key="20">
    <source>
        <dbReference type="EMBL" id="GAA4494457.1"/>
    </source>
</evidence>
<evidence type="ECO:0000256" key="1">
    <source>
        <dbReference type="ARBA" id="ARBA00004571"/>
    </source>
</evidence>
<feature type="short sequence motif" description="TonB C-terminal box" evidence="15">
    <location>
        <begin position="700"/>
        <end position="717"/>
    </location>
</feature>
<feature type="domain" description="TonB-dependent receptor plug" evidence="19">
    <location>
        <begin position="78"/>
        <end position="177"/>
    </location>
</feature>
<dbReference type="InterPro" id="IPR010917">
    <property type="entry name" value="TonB_rcpt_CS"/>
</dbReference>
<name>A0ABP8Q0S9_9GAMM</name>
<dbReference type="InterPro" id="IPR039426">
    <property type="entry name" value="TonB-dep_rcpt-like"/>
</dbReference>
<evidence type="ECO:0000259" key="19">
    <source>
        <dbReference type="Pfam" id="PF07715"/>
    </source>
</evidence>
<evidence type="ECO:0000256" key="4">
    <source>
        <dbReference type="ARBA" id="ARBA00022452"/>
    </source>
</evidence>
<evidence type="ECO:0000256" key="8">
    <source>
        <dbReference type="ARBA" id="ARBA00023004"/>
    </source>
</evidence>
<dbReference type="Pfam" id="PF07715">
    <property type="entry name" value="Plug"/>
    <property type="match status" value="1"/>
</dbReference>
<keyword evidence="3 14" id="KW-0813">Transport</keyword>
<dbReference type="CDD" id="cd01347">
    <property type="entry name" value="ligand_gated_channel"/>
    <property type="match status" value="1"/>
</dbReference>
<keyword evidence="7 17" id="KW-0732">Signal</keyword>
<dbReference type="InterPro" id="IPR036942">
    <property type="entry name" value="Beta-barrel_TonB_sf"/>
</dbReference>
<evidence type="ECO:0000256" key="13">
    <source>
        <dbReference type="ARBA" id="ARBA00023237"/>
    </source>
</evidence>
<dbReference type="Pfam" id="PF00593">
    <property type="entry name" value="TonB_dep_Rec_b-barrel"/>
    <property type="match status" value="1"/>
</dbReference>
<dbReference type="PANTHER" id="PTHR32552">
    <property type="entry name" value="FERRICHROME IRON RECEPTOR-RELATED"/>
    <property type="match status" value="1"/>
</dbReference>
<feature type="signal peptide" evidence="17">
    <location>
        <begin position="1"/>
        <end position="37"/>
    </location>
</feature>
<feature type="domain" description="TonB-dependent receptor-like beta-barrel" evidence="18">
    <location>
        <begin position="286"/>
        <end position="687"/>
    </location>
</feature>
<dbReference type="EMBL" id="BAABFC010000003">
    <property type="protein sequence ID" value="GAA4494457.1"/>
    <property type="molecule type" value="Genomic_DNA"/>
</dbReference>
<sequence>MSEFAVAANRLRIAPLTRILRALWWTPSLLLAAPLQAEEAAQLPAVVVSGQGDDGVTQGAGSYSGGTSSTATKLPLTQRQTPQAVTVVTRDKMDDFAQHDINRVLDAVPGVTVERIETDRSYYTSRGFDITNFQVDGVGLPLINGNLNGDLDTAIYDRVEVLRGANGLMSGAGNPSATVNLVRKRPTHDTQAAMSFTGGSWDQRRVETDLSGSLVASETVRGRVVLVKEDSESYLDRYAKDKATLYGIVEADLADGTLLTLGAHYQQNNADSPLWGALPLYYSDGSATNYDRSTSTSTDWAYWDVEKQNYFIELTQALAHGWQGKLAYNFFSTQQDSQLFYVYGTPNQDSSNGSGLYSYPSQYGQDYQQHVVDLYASGPLQLAGREHQLVAGLQYARDRVQELSWYGSDIGTEIADLDSWDGSYSKPDFDAYSLSSDWDREQMSAYLAGRFSLTDALYWTLGGRLARYESTGVSYGAARASKTSGKFLPYTGLVYDLTEQLSLYASYATIFTPQTDADQNGDPLDPMEGASYEGGVKGEFYQGRLNTTVSVFRSQQDNVAEAAGTRPGTSDTYYRGVDGVTSQGYELEASGELLPNWQLAGGFTQLSIEDADGNKALTYVPRQLVKLATSYQIRDLKLGAALKWQGDIYRTSSINTEIRQKQYALLDLMARYQFTPNAYLALNINNVTDEKYINSLYWEQGYYGAPRSLALTAGLTF</sequence>
<keyword evidence="6 14" id="KW-0812">Transmembrane</keyword>
<keyword evidence="4 14" id="KW-1134">Transmembrane beta strand</keyword>
<evidence type="ECO:0000256" key="10">
    <source>
        <dbReference type="ARBA" id="ARBA00023077"/>
    </source>
</evidence>